<dbReference type="CDD" id="cd00090">
    <property type="entry name" value="HTH_ARSR"/>
    <property type="match status" value="1"/>
</dbReference>
<dbReference type="InterPro" id="IPR000835">
    <property type="entry name" value="HTH_MarR-typ"/>
</dbReference>
<comment type="caution">
    <text evidence="2">The sequence shown here is derived from an EMBL/GenBank/DDBJ whole genome shotgun (WGS) entry which is preliminary data.</text>
</comment>
<evidence type="ECO:0000313" key="3">
    <source>
        <dbReference type="Proteomes" id="UP000610960"/>
    </source>
</evidence>
<dbReference type="SUPFAM" id="SSF46785">
    <property type="entry name" value="Winged helix' DNA-binding domain"/>
    <property type="match status" value="1"/>
</dbReference>
<gene>
    <name evidence="2" type="ORF">GCM10007981_16150</name>
</gene>
<accession>A0A830GYX4</accession>
<dbReference type="InterPro" id="IPR011991">
    <property type="entry name" value="ArsR-like_HTH"/>
</dbReference>
<dbReference type="EMBL" id="BMNL01000003">
    <property type="protein sequence ID" value="GGP21981.1"/>
    <property type="molecule type" value="Genomic_DNA"/>
</dbReference>
<proteinExistence type="predicted"/>
<dbReference type="Pfam" id="PF12802">
    <property type="entry name" value="MarR_2"/>
    <property type="match status" value="1"/>
</dbReference>
<reference evidence="2" key="2">
    <citation type="submission" date="2020-09" db="EMBL/GenBank/DDBJ databases">
        <authorList>
            <person name="Sun Q."/>
            <person name="Ohkuma M."/>
        </authorList>
    </citation>
    <scope>NUCLEOTIDE SEQUENCE</scope>
    <source>
        <strain evidence="2">JCM 10088</strain>
    </source>
</reference>
<dbReference type="OrthoDB" id="14763at2157"/>
<reference evidence="2" key="1">
    <citation type="journal article" date="2014" name="Int. J. Syst. Evol. Microbiol.">
        <title>Complete genome sequence of Corynebacterium casei LMG S-19264T (=DSM 44701T), isolated from a smear-ripened cheese.</title>
        <authorList>
            <consortium name="US DOE Joint Genome Institute (JGI-PGF)"/>
            <person name="Walter F."/>
            <person name="Albersmeier A."/>
            <person name="Kalinowski J."/>
            <person name="Ruckert C."/>
        </authorList>
    </citation>
    <scope>NUCLEOTIDE SEQUENCE</scope>
    <source>
        <strain evidence="2">JCM 10088</strain>
    </source>
</reference>
<dbReference type="InterPro" id="IPR036390">
    <property type="entry name" value="WH_DNA-bd_sf"/>
</dbReference>
<dbReference type="Proteomes" id="UP000610960">
    <property type="component" value="Unassembled WGS sequence"/>
</dbReference>
<organism evidence="2 3">
    <name type="scientific">Thermocladium modestius</name>
    <dbReference type="NCBI Taxonomy" id="62609"/>
    <lineage>
        <taxon>Archaea</taxon>
        <taxon>Thermoproteota</taxon>
        <taxon>Thermoprotei</taxon>
        <taxon>Thermoproteales</taxon>
        <taxon>Thermoproteaceae</taxon>
        <taxon>Thermocladium</taxon>
    </lineage>
</organism>
<dbReference type="InterPro" id="IPR036388">
    <property type="entry name" value="WH-like_DNA-bd_sf"/>
</dbReference>
<dbReference type="RefSeq" id="WP_188596871.1">
    <property type="nucleotide sequence ID" value="NZ_BMNL01000003.1"/>
</dbReference>
<dbReference type="GO" id="GO:0003700">
    <property type="term" value="F:DNA-binding transcription factor activity"/>
    <property type="evidence" value="ECO:0007669"/>
    <property type="project" value="InterPro"/>
</dbReference>
<sequence>MTIRVLEGVVGGNHLPVQTIALLPKSAFDELIEAPLKYELMGILANGPATVTEASAKLRLLKGAVHRHIKSLEELGWIRQLSAAEAKRLNLTREANRIYYIPTALVYLGYSIEYDNDNTVIKMLSNYGAFIDSRKGKFILRTPTARMPLCESECPEHQYCSDWAMRTAKQFKVNVVPDRMESADSIILRILYSIAMRELKSNMDRNPLFIFSTRFDNVYREKMGSPV</sequence>
<evidence type="ECO:0000259" key="1">
    <source>
        <dbReference type="Pfam" id="PF12802"/>
    </source>
</evidence>
<dbReference type="Gene3D" id="1.10.10.10">
    <property type="entry name" value="Winged helix-like DNA-binding domain superfamily/Winged helix DNA-binding domain"/>
    <property type="match status" value="1"/>
</dbReference>
<name>A0A830GYX4_9CREN</name>
<dbReference type="AlphaFoldDB" id="A0A830GYX4"/>
<feature type="domain" description="HTH marR-type" evidence="1">
    <location>
        <begin position="41"/>
        <end position="88"/>
    </location>
</feature>
<protein>
    <recommendedName>
        <fullName evidence="1">HTH marR-type domain-containing protein</fullName>
    </recommendedName>
</protein>
<keyword evidence="3" id="KW-1185">Reference proteome</keyword>
<evidence type="ECO:0000313" key="2">
    <source>
        <dbReference type="EMBL" id="GGP21981.1"/>
    </source>
</evidence>